<dbReference type="Proteomes" id="UP000474296">
    <property type="component" value="Unassembled WGS sequence"/>
</dbReference>
<keyword evidence="2" id="KW-1185">Reference proteome</keyword>
<dbReference type="AlphaFoldDB" id="A0A6M0CFM2"/>
<proteinExistence type="predicted"/>
<comment type="caution">
    <text evidence="1">The sequence shown here is derived from an EMBL/GenBank/DDBJ whole genome shotgun (WGS) entry which is preliminary data.</text>
</comment>
<protein>
    <submittedName>
        <fullName evidence="1">Uncharacterized protein</fullName>
    </submittedName>
</protein>
<gene>
    <name evidence="1" type="ORF">GWK10_03415</name>
</gene>
<evidence type="ECO:0000313" key="2">
    <source>
        <dbReference type="Proteomes" id="UP000474296"/>
    </source>
</evidence>
<dbReference type="RefSeq" id="WP_164029488.1">
    <property type="nucleotide sequence ID" value="NZ_JAABOQ010000001.1"/>
</dbReference>
<evidence type="ECO:0000313" key="1">
    <source>
        <dbReference type="EMBL" id="NER16242.1"/>
    </source>
</evidence>
<name>A0A6M0CFM2_9FLAO</name>
<dbReference type="EMBL" id="JAABOQ010000001">
    <property type="protein sequence ID" value="NER16242.1"/>
    <property type="molecule type" value="Genomic_DNA"/>
</dbReference>
<accession>A0A6M0CFM2</accession>
<organism evidence="1 2">
    <name type="scientific">Spongiivirga citrea</name>
    <dbReference type="NCBI Taxonomy" id="1481457"/>
    <lineage>
        <taxon>Bacteria</taxon>
        <taxon>Pseudomonadati</taxon>
        <taxon>Bacteroidota</taxon>
        <taxon>Flavobacteriia</taxon>
        <taxon>Flavobacteriales</taxon>
        <taxon>Flavobacteriaceae</taxon>
        <taxon>Spongiivirga</taxon>
    </lineage>
</organism>
<reference evidence="1 2" key="1">
    <citation type="submission" date="2020-01" db="EMBL/GenBank/DDBJ databases">
        <title>Spongiivirga citrea KCTC 32990T.</title>
        <authorList>
            <person name="Wang G."/>
        </authorList>
    </citation>
    <scope>NUCLEOTIDE SEQUENCE [LARGE SCALE GENOMIC DNA]</scope>
    <source>
        <strain evidence="1 2">KCTC 32990</strain>
    </source>
</reference>
<sequence>MFDDDDFDENRANWGDLPVYKKAEAIYDIVMRIEKIDAEEEEGLSDYERDAIATHIDYMVENASIIPAKIAGAVSADLYDIQMENAVIIRKSARELLTDSTGLVSLGFKDVDYLEILRNEVDEFRILFAEWVKTFDPENYSIDRWGLFNPPGVNYDDHDPDDDLPFDPLDFFNDDDD</sequence>